<evidence type="ECO:0000256" key="3">
    <source>
        <dbReference type="ARBA" id="ARBA00022553"/>
    </source>
</evidence>
<evidence type="ECO:0000256" key="2">
    <source>
        <dbReference type="ARBA" id="ARBA00012438"/>
    </source>
</evidence>
<feature type="transmembrane region" description="Helical" evidence="11">
    <location>
        <begin position="150"/>
        <end position="171"/>
    </location>
</feature>
<evidence type="ECO:0000256" key="4">
    <source>
        <dbReference type="ARBA" id="ARBA00022679"/>
    </source>
</evidence>
<evidence type="ECO:0000256" key="8">
    <source>
        <dbReference type="ARBA" id="ARBA00023012"/>
    </source>
</evidence>
<keyword evidence="6 13" id="KW-0418">Kinase</keyword>
<dbReference type="Pfam" id="PF07730">
    <property type="entry name" value="HisKA_3"/>
    <property type="match status" value="1"/>
</dbReference>
<keyword evidence="11" id="KW-0812">Transmembrane</keyword>
<feature type="transmembrane region" description="Helical" evidence="11">
    <location>
        <begin position="120"/>
        <end position="143"/>
    </location>
</feature>
<dbReference type="PANTHER" id="PTHR24421">
    <property type="entry name" value="NITRATE/NITRITE SENSOR PROTEIN NARX-RELATED"/>
    <property type="match status" value="1"/>
</dbReference>
<feature type="domain" description="Signal transduction histidine kinase subgroup 3 dimerisation and phosphoacceptor" evidence="12">
    <location>
        <begin position="203"/>
        <end position="268"/>
    </location>
</feature>
<dbReference type="EMBL" id="JACHLY010000002">
    <property type="protein sequence ID" value="MBB6001129.1"/>
    <property type="molecule type" value="Genomic_DNA"/>
</dbReference>
<evidence type="ECO:0000256" key="10">
    <source>
        <dbReference type="SAM" id="MobiDB-lite"/>
    </source>
</evidence>
<dbReference type="Gene3D" id="1.20.5.1930">
    <property type="match status" value="1"/>
</dbReference>
<reference evidence="13 14" key="1">
    <citation type="submission" date="2020-08" db="EMBL/GenBank/DDBJ databases">
        <title>Sequencing the genomes of 1000 actinobacteria strains.</title>
        <authorList>
            <person name="Klenk H.-P."/>
        </authorList>
    </citation>
    <scope>NUCLEOTIDE SEQUENCE [LARGE SCALE GENOMIC DNA]</scope>
    <source>
        <strain evidence="13 14">DSM 44593</strain>
    </source>
</reference>
<sequence length="471" mass="49191">MRGRPPGRELLDHPLLGGRAYLGSALWAGAMFALGLLLWGVGAYFWRDGIGPHWLLATLAAVCGLMLFRRTAPGAVLGAATLVLAVDAAIGPSSAVIIVYGDALYAACVWGRRRSADTVLALVCAGGVAVTASLAAALMLGAFRGGLLELVQVIGLYVLVFASPVISGLSVREHRQRTALERERARQIERMAELDRRNAVTEERGRVARELHDVIANHLSAVAVQSTAALSMREADPARMRRILGVIRDSSLHGLTDMRAMIRVLRDEEGGSHLDAVTPRLSDADRFFADAREAGVEVEVAWPDGVPPLPPRADAAAYRVLQESLTNALRYAHPRRVEVVVDVRAGDAVGRGNGREDGIGAGETSGGRTLVVSVSNGVAEAGEGATGVLHGQGAGAGLTGMRERVLLLGGRFSAGPVDARTWRVRAEIPLSPAEQASGAEPRGSAADGGAAQDPGGAGAAERPAGAEDGVR</sequence>
<evidence type="ECO:0000256" key="5">
    <source>
        <dbReference type="ARBA" id="ARBA00022741"/>
    </source>
</evidence>
<dbReference type="Proteomes" id="UP000578077">
    <property type="component" value="Unassembled WGS sequence"/>
</dbReference>
<evidence type="ECO:0000256" key="7">
    <source>
        <dbReference type="ARBA" id="ARBA00022840"/>
    </source>
</evidence>
<comment type="catalytic activity">
    <reaction evidence="1">
        <text>ATP + protein L-histidine = ADP + protein N-phospho-L-histidine.</text>
        <dbReference type="EC" id="2.7.13.3"/>
    </reaction>
</comment>
<dbReference type="AlphaFoldDB" id="A0A841EIC3"/>
<feature type="region of interest" description="Disordered" evidence="10">
    <location>
        <begin position="431"/>
        <end position="471"/>
    </location>
</feature>
<keyword evidence="11" id="KW-1133">Transmembrane helix</keyword>
<dbReference type="GO" id="GO:0016020">
    <property type="term" value="C:membrane"/>
    <property type="evidence" value="ECO:0007669"/>
    <property type="project" value="InterPro"/>
</dbReference>
<feature type="transmembrane region" description="Helical" evidence="11">
    <location>
        <begin position="21"/>
        <end position="46"/>
    </location>
</feature>
<evidence type="ECO:0000313" key="14">
    <source>
        <dbReference type="Proteomes" id="UP000578077"/>
    </source>
</evidence>
<evidence type="ECO:0000256" key="1">
    <source>
        <dbReference type="ARBA" id="ARBA00000085"/>
    </source>
</evidence>
<name>A0A841EIC3_9ACTN</name>
<gene>
    <name evidence="13" type="ORF">HNR25_004958</name>
</gene>
<keyword evidence="8" id="KW-0902">Two-component regulatory system</keyword>
<evidence type="ECO:0000313" key="13">
    <source>
        <dbReference type="EMBL" id="MBB6001129.1"/>
    </source>
</evidence>
<keyword evidence="4" id="KW-0808">Transferase</keyword>
<feature type="transmembrane region" description="Helical" evidence="11">
    <location>
        <begin position="75"/>
        <end position="100"/>
    </location>
</feature>
<feature type="compositionally biased region" description="Low complexity" evidence="10">
    <location>
        <begin position="443"/>
        <end position="463"/>
    </location>
</feature>
<protein>
    <recommendedName>
        <fullName evidence="2">histidine kinase</fullName>
        <ecNumber evidence="2">2.7.13.3</ecNumber>
    </recommendedName>
</protein>
<keyword evidence="3" id="KW-0597">Phosphoprotein</keyword>
<feature type="coiled-coil region" evidence="9">
    <location>
        <begin position="177"/>
        <end position="204"/>
    </location>
</feature>
<dbReference type="InterPro" id="IPR011712">
    <property type="entry name" value="Sig_transdc_His_kin_sub3_dim/P"/>
</dbReference>
<evidence type="ECO:0000256" key="9">
    <source>
        <dbReference type="SAM" id="Coils"/>
    </source>
</evidence>
<keyword evidence="7" id="KW-0067">ATP-binding</keyword>
<evidence type="ECO:0000259" key="12">
    <source>
        <dbReference type="Pfam" id="PF07730"/>
    </source>
</evidence>
<dbReference type="GO" id="GO:0005524">
    <property type="term" value="F:ATP binding"/>
    <property type="evidence" value="ECO:0007669"/>
    <property type="project" value="UniProtKB-KW"/>
</dbReference>
<evidence type="ECO:0000256" key="11">
    <source>
        <dbReference type="SAM" id="Phobius"/>
    </source>
</evidence>
<dbReference type="CDD" id="cd16917">
    <property type="entry name" value="HATPase_UhpB-NarQ-NarX-like"/>
    <property type="match status" value="1"/>
</dbReference>
<organism evidence="13 14">
    <name type="scientific">Streptomonospora salina</name>
    <dbReference type="NCBI Taxonomy" id="104205"/>
    <lineage>
        <taxon>Bacteria</taxon>
        <taxon>Bacillati</taxon>
        <taxon>Actinomycetota</taxon>
        <taxon>Actinomycetes</taxon>
        <taxon>Streptosporangiales</taxon>
        <taxon>Nocardiopsidaceae</taxon>
        <taxon>Streptomonospora</taxon>
    </lineage>
</organism>
<dbReference type="InterPro" id="IPR036890">
    <property type="entry name" value="HATPase_C_sf"/>
</dbReference>
<keyword evidence="11" id="KW-0472">Membrane</keyword>
<dbReference type="InterPro" id="IPR050482">
    <property type="entry name" value="Sensor_HK_TwoCompSys"/>
</dbReference>
<keyword evidence="14" id="KW-1185">Reference proteome</keyword>
<dbReference type="GO" id="GO:0046983">
    <property type="term" value="F:protein dimerization activity"/>
    <property type="evidence" value="ECO:0007669"/>
    <property type="project" value="InterPro"/>
</dbReference>
<feature type="transmembrane region" description="Helical" evidence="11">
    <location>
        <begin position="52"/>
        <end position="68"/>
    </location>
</feature>
<accession>A0A841EIC3</accession>
<dbReference type="GO" id="GO:0000155">
    <property type="term" value="F:phosphorelay sensor kinase activity"/>
    <property type="evidence" value="ECO:0007669"/>
    <property type="project" value="InterPro"/>
</dbReference>
<dbReference type="EC" id="2.7.13.3" evidence="2"/>
<keyword evidence="5" id="KW-0547">Nucleotide-binding</keyword>
<keyword evidence="9" id="KW-0175">Coiled coil</keyword>
<dbReference type="RefSeq" id="WP_312862765.1">
    <property type="nucleotide sequence ID" value="NZ_BAABKT010000018.1"/>
</dbReference>
<dbReference type="Gene3D" id="3.30.565.10">
    <property type="entry name" value="Histidine kinase-like ATPase, C-terminal domain"/>
    <property type="match status" value="1"/>
</dbReference>
<dbReference type="SUPFAM" id="SSF55874">
    <property type="entry name" value="ATPase domain of HSP90 chaperone/DNA topoisomerase II/histidine kinase"/>
    <property type="match status" value="1"/>
</dbReference>
<comment type="caution">
    <text evidence="13">The sequence shown here is derived from an EMBL/GenBank/DDBJ whole genome shotgun (WGS) entry which is preliminary data.</text>
</comment>
<dbReference type="PANTHER" id="PTHR24421:SF10">
    <property type="entry name" value="NITRATE_NITRITE SENSOR PROTEIN NARQ"/>
    <property type="match status" value="1"/>
</dbReference>
<proteinExistence type="predicted"/>
<evidence type="ECO:0000256" key="6">
    <source>
        <dbReference type="ARBA" id="ARBA00022777"/>
    </source>
</evidence>